<feature type="compositionally biased region" description="Basic and acidic residues" evidence="1">
    <location>
        <begin position="128"/>
        <end position="143"/>
    </location>
</feature>
<dbReference type="PANTHER" id="PTHR45669:SF28">
    <property type="entry name" value="GLUTAREDOXIN DOMAIN-CONTAINING PROTEIN"/>
    <property type="match status" value="1"/>
</dbReference>
<evidence type="ECO:0000313" key="4">
    <source>
        <dbReference type="Proteomes" id="UP001374584"/>
    </source>
</evidence>
<proteinExistence type="predicted"/>
<dbReference type="SUPFAM" id="SSF52833">
    <property type="entry name" value="Thioredoxin-like"/>
    <property type="match status" value="1"/>
</dbReference>
<gene>
    <name evidence="3" type="ORF">VNO80_15803</name>
</gene>
<comment type="caution">
    <text evidence="3">The sequence shown here is derived from an EMBL/GenBank/DDBJ whole genome shotgun (WGS) entry which is preliminary data.</text>
</comment>
<dbReference type="InterPro" id="IPR002109">
    <property type="entry name" value="Glutaredoxin"/>
</dbReference>
<protein>
    <recommendedName>
        <fullName evidence="2">Glutaredoxin domain-containing protein</fullName>
    </recommendedName>
</protein>
<organism evidence="3 4">
    <name type="scientific">Phaseolus coccineus</name>
    <name type="common">Scarlet runner bean</name>
    <name type="synonym">Phaseolus multiflorus</name>
    <dbReference type="NCBI Taxonomy" id="3886"/>
    <lineage>
        <taxon>Eukaryota</taxon>
        <taxon>Viridiplantae</taxon>
        <taxon>Streptophyta</taxon>
        <taxon>Embryophyta</taxon>
        <taxon>Tracheophyta</taxon>
        <taxon>Spermatophyta</taxon>
        <taxon>Magnoliopsida</taxon>
        <taxon>eudicotyledons</taxon>
        <taxon>Gunneridae</taxon>
        <taxon>Pentapetalae</taxon>
        <taxon>rosids</taxon>
        <taxon>fabids</taxon>
        <taxon>Fabales</taxon>
        <taxon>Fabaceae</taxon>
        <taxon>Papilionoideae</taxon>
        <taxon>50 kb inversion clade</taxon>
        <taxon>NPAAA clade</taxon>
        <taxon>indigoferoid/millettioid clade</taxon>
        <taxon>Phaseoleae</taxon>
        <taxon>Phaseolus</taxon>
    </lineage>
</organism>
<dbReference type="PANTHER" id="PTHR45669">
    <property type="entry name" value="GLUTAREDOXIN DOMAIN-CONTAINING CYSTEINE-RICH PROTEIN CG12206-RELATED"/>
    <property type="match status" value="1"/>
</dbReference>
<accession>A0AAN9MKZ3</accession>
<feature type="compositionally biased region" description="Basic and acidic residues" evidence="1">
    <location>
        <begin position="198"/>
        <end position="214"/>
    </location>
</feature>
<feature type="region of interest" description="Disordered" evidence="1">
    <location>
        <begin position="87"/>
        <end position="167"/>
    </location>
</feature>
<sequence length="385" mass="43900">MKGVKGKFLKKLKSIKPIGYLKQDRILQLKASDGYVDFLPKIPSFNLHSPFVFQENKPEKTVLSCEEMKMQEEPEVIDVAELMKDLEEEEEEEMDLEDYNNNKENIGPCLVKPQQQPNKGVLQSGKRAKSESKQRGVLEEKKCSPARVDSNSNRKTKTPLLDSDISSFRRPDLNSGSLFDPNLLAAFEQAVKEHAKMTEEQRRIRIEEESSQKVEDDDPDPDTDPNPLMFFDEKCPPGGDGNVIFYSTSLRGIRKTFEDCNKIRFLLQSFKVLYFERDISMHKEFRDELWCSLDGKLVPPRLFVKGRYIGGAEEVLNLHEQGKLRKILEGVPMDYSSGPCDACGGIRFVLCFKCNGSHKVKEENGECNQCSQCNENGLIVCPYCC</sequence>
<evidence type="ECO:0000313" key="3">
    <source>
        <dbReference type="EMBL" id="KAK7356530.1"/>
    </source>
</evidence>
<dbReference type="Proteomes" id="UP001374584">
    <property type="component" value="Unassembled WGS sequence"/>
</dbReference>
<feature type="region of interest" description="Disordered" evidence="1">
    <location>
        <begin position="198"/>
        <end position="226"/>
    </location>
</feature>
<name>A0AAN9MKZ3_PHACN</name>
<evidence type="ECO:0000259" key="2">
    <source>
        <dbReference type="Pfam" id="PF00462"/>
    </source>
</evidence>
<dbReference type="AlphaFoldDB" id="A0AAN9MKZ3"/>
<reference evidence="3 4" key="1">
    <citation type="submission" date="2024-01" db="EMBL/GenBank/DDBJ databases">
        <title>The genomes of 5 underutilized Papilionoideae crops provide insights into root nodulation and disease resistanc.</title>
        <authorList>
            <person name="Jiang F."/>
        </authorList>
    </citation>
    <scope>NUCLEOTIDE SEQUENCE [LARGE SCALE GENOMIC DNA]</scope>
    <source>
        <strain evidence="3">JINMINGXINNONG_FW02</strain>
        <tissue evidence="3">Leaves</tissue>
    </source>
</reference>
<dbReference type="CDD" id="cd03031">
    <property type="entry name" value="GRX_GRX_like"/>
    <property type="match status" value="1"/>
</dbReference>
<dbReference type="InterPro" id="IPR036249">
    <property type="entry name" value="Thioredoxin-like_sf"/>
</dbReference>
<feature type="compositionally biased region" description="Acidic residues" evidence="1">
    <location>
        <begin position="87"/>
        <end position="98"/>
    </location>
</feature>
<dbReference type="EMBL" id="JAYMYR010000006">
    <property type="protein sequence ID" value="KAK7356530.1"/>
    <property type="molecule type" value="Genomic_DNA"/>
</dbReference>
<dbReference type="PROSITE" id="PS51354">
    <property type="entry name" value="GLUTAREDOXIN_2"/>
    <property type="match status" value="1"/>
</dbReference>
<keyword evidence="4" id="KW-1185">Reference proteome</keyword>
<feature type="domain" description="Glutaredoxin" evidence="2">
    <location>
        <begin position="244"/>
        <end position="309"/>
    </location>
</feature>
<evidence type="ECO:0000256" key="1">
    <source>
        <dbReference type="SAM" id="MobiDB-lite"/>
    </source>
</evidence>
<dbReference type="Pfam" id="PF23733">
    <property type="entry name" value="GRXCR1-2_C"/>
    <property type="match status" value="1"/>
</dbReference>
<dbReference type="Pfam" id="PF00462">
    <property type="entry name" value="Glutaredoxin"/>
    <property type="match status" value="1"/>
</dbReference>
<dbReference type="Gene3D" id="3.40.30.10">
    <property type="entry name" value="Glutaredoxin"/>
    <property type="match status" value="1"/>
</dbReference>